<dbReference type="OMA" id="GERNCLW"/>
<dbReference type="VEuPathDB" id="VectorBase:RPRC007683"/>
<dbReference type="InterPro" id="IPR013087">
    <property type="entry name" value="Znf_C2H2_type"/>
</dbReference>
<dbReference type="EMBL" id="ACPB03005194">
    <property type="status" value="NOT_ANNOTATED_CDS"/>
    <property type="molecule type" value="Genomic_DNA"/>
</dbReference>
<dbReference type="GO" id="GO:0008270">
    <property type="term" value="F:zinc ion binding"/>
    <property type="evidence" value="ECO:0007669"/>
    <property type="project" value="UniProtKB-KW"/>
</dbReference>
<dbReference type="GO" id="GO:0000977">
    <property type="term" value="F:RNA polymerase II transcription regulatory region sequence-specific DNA binding"/>
    <property type="evidence" value="ECO:0007669"/>
    <property type="project" value="TreeGrafter"/>
</dbReference>
<evidence type="ECO:0000256" key="4">
    <source>
        <dbReference type="ARBA" id="ARBA00022833"/>
    </source>
</evidence>
<evidence type="ECO:0000313" key="7">
    <source>
        <dbReference type="Proteomes" id="UP000015103"/>
    </source>
</evidence>
<dbReference type="Proteomes" id="UP000015103">
    <property type="component" value="Unassembled WGS sequence"/>
</dbReference>
<dbReference type="InParanoid" id="T1HUG3"/>
<keyword evidence="2" id="KW-0677">Repeat</keyword>
<feature type="domain" description="C2H2-type" evidence="5">
    <location>
        <begin position="240"/>
        <end position="268"/>
    </location>
</feature>
<sequence length="469" mass="53657">MSKKIIHREGFKKLNEMYIACEWKSCDYAVNLIQEYHYHVKGHIPQLEVVSDEDGEALLLEVKFVMRCLKSYMPSQAEYVIGQISCLKIRLFLGQIPKACTLSSTECNTIPNIPTPLVCQWDSCNESCTGQIEFIQHVNYCHISFLQPKPKERIKCQWAECSLTTLKRSKLADHVKMHTGEKAAACSHCGQIFANTTKFVNHRLRQLPINEHSPQCSHCLVFLPNERLLKIHMRQHVHHYKCCFCDLTCSTPSILSAHIKYRHLPYKPFKCSTCSYVCKSQNDLTRHIMTHSENIFTCNQSGCNSKFRTEFSLARHFEKEHSQNPQLSKFACHLCTKTFSRGVKLTTHLCSVHNVTKPSGYSRFEYIREQDGYFRLQTTRLESLEVVEMSMKFVESELNVGFLYNTSAAECSEEDIDDPTPLDNIRSEEKGNKTIAIEVIDEEGKVITSNVVLSEVALPPEAKVVAIGV</sequence>
<dbReference type="STRING" id="13249.T1HUG3"/>
<dbReference type="EnsemblMetazoa" id="RPRC007683-RA">
    <property type="protein sequence ID" value="RPRC007683-PA"/>
    <property type="gene ID" value="RPRC007683"/>
</dbReference>
<keyword evidence="3" id="KW-0863">Zinc-finger</keyword>
<name>T1HUG3_RHOPR</name>
<protein>
    <recommendedName>
        <fullName evidence="5">C2H2-type domain-containing protein</fullName>
    </recommendedName>
</protein>
<dbReference type="SUPFAM" id="SSF57667">
    <property type="entry name" value="beta-beta-alpha zinc fingers"/>
    <property type="match status" value="2"/>
</dbReference>
<evidence type="ECO:0000256" key="3">
    <source>
        <dbReference type="ARBA" id="ARBA00022771"/>
    </source>
</evidence>
<evidence type="ECO:0000313" key="6">
    <source>
        <dbReference type="EnsemblMetazoa" id="RPRC007683-PA"/>
    </source>
</evidence>
<dbReference type="GO" id="GO:0000981">
    <property type="term" value="F:DNA-binding transcription factor activity, RNA polymerase II-specific"/>
    <property type="evidence" value="ECO:0007669"/>
    <property type="project" value="TreeGrafter"/>
</dbReference>
<dbReference type="PROSITE" id="PS50157">
    <property type="entry name" value="ZINC_FINGER_C2H2_2"/>
    <property type="match status" value="5"/>
</dbReference>
<dbReference type="eggNOG" id="KOG3608">
    <property type="taxonomic scope" value="Eukaryota"/>
</dbReference>
<feature type="domain" description="C2H2-type" evidence="5">
    <location>
        <begin position="154"/>
        <end position="183"/>
    </location>
</feature>
<dbReference type="PANTHER" id="PTHR24409">
    <property type="entry name" value="ZINC FINGER PROTEIN 142"/>
    <property type="match status" value="1"/>
</dbReference>
<feature type="domain" description="C2H2-type" evidence="5">
    <location>
        <begin position="330"/>
        <end position="358"/>
    </location>
</feature>
<dbReference type="Gene3D" id="3.30.160.60">
    <property type="entry name" value="Classic Zinc Finger"/>
    <property type="match status" value="4"/>
</dbReference>
<dbReference type="AlphaFoldDB" id="T1HUG3"/>
<dbReference type="GO" id="GO:0005634">
    <property type="term" value="C:nucleus"/>
    <property type="evidence" value="ECO:0007669"/>
    <property type="project" value="TreeGrafter"/>
</dbReference>
<accession>T1HUG3</accession>
<dbReference type="PANTHER" id="PTHR24409:SF295">
    <property type="entry name" value="AZ2-RELATED"/>
    <property type="match status" value="1"/>
</dbReference>
<organism evidence="6 7">
    <name type="scientific">Rhodnius prolixus</name>
    <name type="common">Triatomid bug</name>
    <dbReference type="NCBI Taxonomy" id="13249"/>
    <lineage>
        <taxon>Eukaryota</taxon>
        <taxon>Metazoa</taxon>
        <taxon>Ecdysozoa</taxon>
        <taxon>Arthropoda</taxon>
        <taxon>Hexapoda</taxon>
        <taxon>Insecta</taxon>
        <taxon>Pterygota</taxon>
        <taxon>Neoptera</taxon>
        <taxon>Paraneoptera</taxon>
        <taxon>Hemiptera</taxon>
        <taxon>Heteroptera</taxon>
        <taxon>Panheteroptera</taxon>
        <taxon>Cimicomorpha</taxon>
        <taxon>Reduviidae</taxon>
        <taxon>Triatominae</taxon>
        <taxon>Rhodnius</taxon>
    </lineage>
</organism>
<dbReference type="Pfam" id="PF13909">
    <property type="entry name" value="zf-H2C2_5"/>
    <property type="match status" value="1"/>
</dbReference>
<dbReference type="HOGENOM" id="CLU_026599_2_0_1"/>
<evidence type="ECO:0000256" key="1">
    <source>
        <dbReference type="ARBA" id="ARBA00022723"/>
    </source>
</evidence>
<dbReference type="InterPro" id="IPR036236">
    <property type="entry name" value="Znf_C2H2_sf"/>
</dbReference>
<dbReference type="FunCoup" id="T1HUG3">
    <property type="interactions" value="1599"/>
</dbReference>
<keyword evidence="7" id="KW-1185">Reference proteome</keyword>
<keyword evidence="1" id="KW-0479">Metal-binding</keyword>
<keyword evidence="4" id="KW-0862">Zinc</keyword>
<evidence type="ECO:0000256" key="2">
    <source>
        <dbReference type="ARBA" id="ARBA00022737"/>
    </source>
</evidence>
<proteinExistence type="predicted"/>
<feature type="domain" description="C2H2-type" evidence="5">
    <location>
        <begin position="296"/>
        <end position="326"/>
    </location>
</feature>
<dbReference type="PROSITE" id="PS00028">
    <property type="entry name" value="ZINC_FINGER_C2H2_1"/>
    <property type="match status" value="4"/>
</dbReference>
<reference evidence="6" key="1">
    <citation type="submission" date="2015-05" db="UniProtKB">
        <authorList>
            <consortium name="EnsemblMetazoa"/>
        </authorList>
    </citation>
    <scope>IDENTIFICATION</scope>
</reference>
<feature type="domain" description="C2H2-type" evidence="5">
    <location>
        <begin position="269"/>
        <end position="292"/>
    </location>
</feature>
<dbReference type="SMART" id="SM00355">
    <property type="entry name" value="ZnF_C2H2"/>
    <property type="match status" value="9"/>
</dbReference>
<evidence type="ECO:0000259" key="5">
    <source>
        <dbReference type="PROSITE" id="PS50157"/>
    </source>
</evidence>